<evidence type="ECO:0000313" key="3">
    <source>
        <dbReference type="Proteomes" id="UP001213000"/>
    </source>
</evidence>
<comment type="caution">
    <text evidence="2">The sequence shown here is derived from an EMBL/GenBank/DDBJ whole genome shotgun (WGS) entry which is preliminary data.</text>
</comment>
<feature type="region of interest" description="Disordered" evidence="1">
    <location>
        <begin position="445"/>
        <end position="488"/>
    </location>
</feature>
<proteinExistence type="predicted"/>
<evidence type="ECO:0000256" key="1">
    <source>
        <dbReference type="SAM" id="MobiDB-lite"/>
    </source>
</evidence>
<feature type="compositionally biased region" description="Low complexity" evidence="1">
    <location>
        <begin position="445"/>
        <end position="461"/>
    </location>
</feature>
<evidence type="ECO:0000313" key="2">
    <source>
        <dbReference type="EMBL" id="KAJ3569458.1"/>
    </source>
</evidence>
<name>A0AAD5YWR9_9AGAR</name>
<reference evidence="2" key="1">
    <citation type="submission" date="2022-07" db="EMBL/GenBank/DDBJ databases">
        <title>Genome Sequence of Leucocoprinus birnbaumii.</title>
        <authorList>
            <person name="Buettner E."/>
        </authorList>
    </citation>
    <scope>NUCLEOTIDE SEQUENCE</scope>
    <source>
        <strain evidence="2">VT141</strain>
    </source>
</reference>
<protein>
    <submittedName>
        <fullName evidence="2">Uncharacterized protein</fullName>
    </submittedName>
</protein>
<organism evidence="2 3">
    <name type="scientific">Leucocoprinus birnbaumii</name>
    <dbReference type="NCBI Taxonomy" id="56174"/>
    <lineage>
        <taxon>Eukaryota</taxon>
        <taxon>Fungi</taxon>
        <taxon>Dikarya</taxon>
        <taxon>Basidiomycota</taxon>
        <taxon>Agaricomycotina</taxon>
        <taxon>Agaricomycetes</taxon>
        <taxon>Agaricomycetidae</taxon>
        <taxon>Agaricales</taxon>
        <taxon>Agaricineae</taxon>
        <taxon>Agaricaceae</taxon>
        <taxon>Leucocoprinus</taxon>
    </lineage>
</organism>
<gene>
    <name evidence="2" type="ORF">NP233_g5033</name>
</gene>
<sequence>MTTLPFDITSGLPADMFRDGLATLPPGLFHQDANTAFSNLSSTTPPVLSALPSPMPPAPMLVNSNAGLSVPTPNLLDRFDVIHGMKNKRFGDQIKWVRKNLVRNFIKEFGPVSAGFAIEKGTHRVSAGKPAAVSTRAVQWVHVMGREMKDTVEACMNEIRESKGVTSKGDYLKHFKEACDEIIEELDQLKIDEFKAIADAETAARKSPPSPENVYEHSRQGSIVNVVSDAIGDNFGWEAGQVGDAICIFAIAYHDSKDQIKTDISFVSNKYIPNTDCNVPVIVSAFREHVNPLLKSLTNDYLPASIPQVLIDYENMTLKQLRGSLYEIITGHWVASSSESLPRSAETLPWVELATTEGREKYILDTTLPLFCKADNAFIIGGPVPFTPNAPSVTQVLVAPVAATNAPALHNAPSTVNSIQSIPDPVITPVTAAAATSAIPDPAGAAADVEAAASEEPVPVDAVDDDSTPSTTRSILGKRKRGNGKTTAKPAQVIYVPELNQRVLCSHADKDTLADQSTKETEGILEENQVLQGFKDYKKVIIPHVDDVLIGLIAPPQPWLSPTHPVDDILLLMDSFKLTD</sequence>
<accession>A0AAD5YWR9</accession>
<keyword evidence="3" id="KW-1185">Reference proteome</keyword>
<dbReference type="EMBL" id="JANIEX010000287">
    <property type="protein sequence ID" value="KAJ3569458.1"/>
    <property type="molecule type" value="Genomic_DNA"/>
</dbReference>
<dbReference type="Proteomes" id="UP001213000">
    <property type="component" value="Unassembled WGS sequence"/>
</dbReference>
<dbReference type="AlphaFoldDB" id="A0AAD5YWR9"/>